<organism evidence="1 2">
    <name type="scientific">Schistosoma mattheei</name>
    <dbReference type="NCBI Taxonomy" id="31246"/>
    <lineage>
        <taxon>Eukaryota</taxon>
        <taxon>Metazoa</taxon>
        <taxon>Spiralia</taxon>
        <taxon>Lophotrochozoa</taxon>
        <taxon>Platyhelminthes</taxon>
        <taxon>Trematoda</taxon>
        <taxon>Digenea</taxon>
        <taxon>Strigeidida</taxon>
        <taxon>Schistosomatoidea</taxon>
        <taxon>Schistosomatidae</taxon>
        <taxon>Schistosoma</taxon>
    </lineage>
</organism>
<accession>A0A183Q6T0</accession>
<dbReference type="EMBL" id="UZAL01050853">
    <property type="protein sequence ID" value="VDP86994.1"/>
    <property type="molecule type" value="Genomic_DNA"/>
</dbReference>
<evidence type="ECO:0000313" key="1">
    <source>
        <dbReference type="EMBL" id="VDP86994.1"/>
    </source>
</evidence>
<keyword evidence="2" id="KW-1185">Reference proteome</keyword>
<proteinExistence type="predicted"/>
<sequence>MKDAVDTQLRDQQAGFRRDRSCTEQIATLWIIVEQSVEWNSSLHINFIDYEEAVYARYSTSIGRIPSTTAFCGR</sequence>
<protein>
    <submittedName>
        <fullName evidence="1">Uncharacterized protein</fullName>
    </submittedName>
</protein>
<name>A0A183Q6T0_9TREM</name>
<gene>
    <name evidence="1" type="ORF">SMTD_LOCUS22316</name>
</gene>
<dbReference type="Proteomes" id="UP000269396">
    <property type="component" value="Unassembled WGS sequence"/>
</dbReference>
<dbReference type="AlphaFoldDB" id="A0A183Q6T0"/>
<reference evidence="1 2" key="1">
    <citation type="submission" date="2018-11" db="EMBL/GenBank/DDBJ databases">
        <authorList>
            <consortium name="Pathogen Informatics"/>
        </authorList>
    </citation>
    <scope>NUCLEOTIDE SEQUENCE [LARGE SCALE GENOMIC DNA]</scope>
    <source>
        <strain>Denwood</strain>
        <strain evidence="2">Zambia</strain>
    </source>
</reference>
<evidence type="ECO:0000313" key="2">
    <source>
        <dbReference type="Proteomes" id="UP000269396"/>
    </source>
</evidence>